<sequence length="87" mass="9484">MADRKVTASGKGIDGDIVQLCQSGAAWSPTSQADAINEIESNQHCYYVEDDQGRRADLHVAGFGGEKYLRTDPDATCDNDLHRLPDC</sequence>
<evidence type="ECO:0000313" key="1">
    <source>
        <dbReference type="EMBL" id="KGE78062.1"/>
    </source>
</evidence>
<dbReference type="Proteomes" id="UP000029721">
    <property type="component" value="Unassembled WGS sequence"/>
</dbReference>
<accession>A0ABR4WTL2</accession>
<comment type="caution">
    <text evidence="1">The sequence shown here is derived from an EMBL/GenBank/DDBJ whole genome shotgun (WGS) entry which is preliminary data.</text>
</comment>
<dbReference type="InterPro" id="IPR024997">
    <property type="entry name" value="DUF3892"/>
</dbReference>
<evidence type="ECO:0008006" key="3">
    <source>
        <dbReference type="Google" id="ProtNLM"/>
    </source>
</evidence>
<dbReference type="RefSeq" id="WP_035595810.1">
    <property type="nucleotide sequence ID" value="NZ_JOKD01000024.1"/>
</dbReference>
<protein>
    <recommendedName>
        <fullName evidence="3">DUF3892 domain-containing protein</fullName>
    </recommendedName>
</protein>
<name>A0ABR4WTL2_9GAMM</name>
<dbReference type="EMBL" id="JOKD01000024">
    <property type="protein sequence ID" value="KGE78062.1"/>
    <property type="molecule type" value="Genomic_DNA"/>
</dbReference>
<proteinExistence type="predicted"/>
<reference evidence="1 2" key="1">
    <citation type="submission" date="2014-06" db="EMBL/GenBank/DDBJ databases">
        <title>Draft genome sequence of an extremely salt tolerant bacteria Halomonas salina/CIFRI 1.</title>
        <authorList>
            <person name="Behera B.D."/>
            <person name="Meena D.K."/>
            <person name="Das P."/>
            <person name="Maharana J."/>
            <person name="Paria P."/>
            <person name="Sharma A.P."/>
            <person name="Shamsudheen K.V."/>
            <person name="Rijit J."/>
            <person name="Dixit V."/>
            <person name="Verma A."/>
            <person name="Scaria V."/>
            <person name="Sivasubbu S."/>
        </authorList>
    </citation>
    <scope>NUCLEOTIDE SEQUENCE [LARGE SCALE GENOMIC DNA]</scope>
    <source>
        <strain evidence="1 2">CIFRI 1</strain>
    </source>
</reference>
<dbReference type="Pfam" id="PF13031">
    <property type="entry name" value="DUF3892"/>
    <property type="match status" value="1"/>
</dbReference>
<organism evidence="1 2">
    <name type="scientific">Halomonas salina</name>
    <dbReference type="NCBI Taxonomy" id="42565"/>
    <lineage>
        <taxon>Bacteria</taxon>
        <taxon>Pseudomonadati</taxon>
        <taxon>Pseudomonadota</taxon>
        <taxon>Gammaproteobacteria</taxon>
        <taxon>Oceanospirillales</taxon>
        <taxon>Halomonadaceae</taxon>
        <taxon>Halomonas</taxon>
    </lineage>
</organism>
<gene>
    <name evidence="1" type="ORF">FP66_05305</name>
</gene>
<evidence type="ECO:0000313" key="2">
    <source>
        <dbReference type="Proteomes" id="UP000029721"/>
    </source>
</evidence>
<keyword evidence="2" id="KW-1185">Reference proteome</keyword>